<gene>
    <name evidence="2" type="ORF">ENI35_05595</name>
</gene>
<proteinExistence type="predicted"/>
<feature type="transmembrane region" description="Helical" evidence="1">
    <location>
        <begin position="169"/>
        <end position="186"/>
    </location>
</feature>
<comment type="caution">
    <text evidence="2">The sequence shown here is derived from an EMBL/GenBank/DDBJ whole genome shotgun (WGS) entry which is preliminary data.</text>
</comment>
<organism evidence="2">
    <name type="scientific">Desulfofervidus auxilii</name>
    <dbReference type="NCBI Taxonomy" id="1621989"/>
    <lineage>
        <taxon>Bacteria</taxon>
        <taxon>Pseudomonadati</taxon>
        <taxon>Thermodesulfobacteriota</taxon>
        <taxon>Candidatus Desulfofervidia</taxon>
        <taxon>Candidatus Desulfofervidales</taxon>
        <taxon>Candidatus Desulfofervidaceae</taxon>
        <taxon>Candidatus Desulfofervidus</taxon>
    </lineage>
</organism>
<name>A0A7C1VUY8_DESA2</name>
<feature type="transmembrane region" description="Helical" evidence="1">
    <location>
        <begin position="198"/>
        <end position="220"/>
    </location>
</feature>
<keyword evidence="1" id="KW-1133">Transmembrane helix</keyword>
<evidence type="ECO:0000313" key="2">
    <source>
        <dbReference type="EMBL" id="HEC68261.1"/>
    </source>
</evidence>
<sequence>MFFPPLLLLFIFLFFFIWVFLFGFLHLGLIGYAFSKIGIPADYMMSLLLLSLLGSFINIPVKKIPNNQLVIKEVITYWGFRVKIPCYQPNYTIIAINVGGAIIPVLISLYLIGQFGHIFPTIIAVTVVSMVTHRFAQPVPGLGITLPLFIPPIISALIAIILAPNHAPALAYIAGTLGTLIGADLMNLKKIEALGAPVASIGGAGTFDGIFFTGILAVLLA</sequence>
<feature type="transmembrane region" description="Helical" evidence="1">
    <location>
        <begin position="43"/>
        <end position="61"/>
    </location>
</feature>
<accession>A0A7C1VUY8</accession>
<dbReference type="Pfam" id="PF07758">
    <property type="entry name" value="DUF1614"/>
    <property type="match status" value="1"/>
</dbReference>
<reference evidence="2" key="1">
    <citation type="journal article" date="2020" name="mSystems">
        <title>Genome- and Community-Level Interaction Insights into Carbon Utilization and Element Cycling Functions of Hydrothermarchaeota in Hydrothermal Sediment.</title>
        <authorList>
            <person name="Zhou Z."/>
            <person name="Liu Y."/>
            <person name="Xu W."/>
            <person name="Pan J."/>
            <person name="Luo Z.H."/>
            <person name="Li M."/>
        </authorList>
    </citation>
    <scope>NUCLEOTIDE SEQUENCE [LARGE SCALE GENOMIC DNA]</scope>
    <source>
        <strain evidence="2">HyVt-389</strain>
    </source>
</reference>
<keyword evidence="1" id="KW-0812">Transmembrane</keyword>
<feature type="transmembrane region" description="Helical" evidence="1">
    <location>
        <begin position="91"/>
        <end position="112"/>
    </location>
</feature>
<dbReference type="EMBL" id="DRIH01000196">
    <property type="protein sequence ID" value="HEC68261.1"/>
    <property type="molecule type" value="Genomic_DNA"/>
</dbReference>
<dbReference type="InterPro" id="IPR011672">
    <property type="entry name" value="DUF1614"/>
</dbReference>
<feature type="transmembrane region" description="Helical" evidence="1">
    <location>
        <begin position="143"/>
        <end position="163"/>
    </location>
</feature>
<keyword evidence="1" id="KW-0472">Membrane</keyword>
<protein>
    <submittedName>
        <fullName evidence="2">DUF1614 domain-containing protein</fullName>
    </submittedName>
</protein>
<dbReference type="AlphaFoldDB" id="A0A7C1VUY8"/>
<evidence type="ECO:0000256" key="1">
    <source>
        <dbReference type="SAM" id="Phobius"/>
    </source>
</evidence>
<dbReference type="Proteomes" id="UP000885738">
    <property type="component" value="Unassembled WGS sequence"/>
</dbReference>
<feature type="transmembrane region" description="Helical" evidence="1">
    <location>
        <begin position="7"/>
        <end position="31"/>
    </location>
</feature>